<gene>
    <name evidence="2" type="ORF">FCULG_00011260</name>
</gene>
<dbReference type="Proteomes" id="UP000241587">
    <property type="component" value="Unassembled WGS sequence"/>
</dbReference>
<feature type="region of interest" description="Disordered" evidence="1">
    <location>
        <begin position="130"/>
        <end position="155"/>
    </location>
</feature>
<organism evidence="2 3">
    <name type="scientific">Fusarium culmorum</name>
    <dbReference type="NCBI Taxonomy" id="5516"/>
    <lineage>
        <taxon>Eukaryota</taxon>
        <taxon>Fungi</taxon>
        <taxon>Dikarya</taxon>
        <taxon>Ascomycota</taxon>
        <taxon>Pezizomycotina</taxon>
        <taxon>Sordariomycetes</taxon>
        <taxon>Hypocreomycetidae</taxon>
        <taxon>Hypocreales</taxon>
        <taxon>Nectriaceae</taxon>
        <taxon>Fusarium</taxon>
    </lineage>
</organism>
<sequence>MTQLYNIGLRQRQKIKVISMFGMGILYQPHCRQSCPAGDAIKNPSYSEGNRYVYFSSYGTKHVLTDKSANAIVVLGNVELYVDVMVACGPPTNQLVQYILPRMRHANEASSEASNGPMFVDRSLVPIDKRDVAPTSGTDGGLTATTMSSTTRDIV</sequence>
<proteinExistence type="predicted"/>
<dbReference type="AlphaFoldDB" id="A0A2T4H548"/>
<evidence type="ECO:0000313" key="3">
    <source>
        <dbReference type="Proteomes" id="UP000241587"/>
    </source>
</evidence>
<dbReference type="EMBL" id="PVEM01000002">
    <property type="protein sequence ID" value="PTD10939.1"/>
    <property type="molecule type" value="Genomic_DNA"/>
</dbReference>
<keyword evidence="3" id="KW-1185">Reference proteome</keyword>
<comment type="caution">
    <text evidence="2">The sequence shown here is derived from an EMBL/GenBank/DDBJ whole genome shotgun (WGS) entry which is preliminary data.</text>
</comment>
<evidence type="ECO:0000313" key="2">
    <source>
        <dbReference type="EMBL" id="PTD10939.1"/>
    </source>
</evidence>
<name>A0A2T4H548_FUSCU</name>
<protein>
    <submittedName>
        <fullName evidence="2">Uncharacterized protein</fullName>
    </submittedName>
</protein>
<feature type="compositionally biased region" description="Polar residues" evidence="1">
    <location>
        <begin position="143"/>
        <end position="155"/>
    </location>
</feature>
<reference evidence="2 3" key="1">
    <citation type="submission" date="2018-02" db="EMBL/GenBank/DDBJ databases">
        <title>Fusarium culmorum secondary metabolites in fungal-bacterial-plant interactions.</title>
        <authorList>
            <person name="Schmidt R."/>
        </authorList>
    </citation>
    <scope>NUCLEOTIDE SEQUENCE [LARGE SCALE GENOMIC DNA]</scope>
    <source>
        <strain evidence="2 3">PV</strain>
    </source>
</reference>
<accession>A0A2T4H548</accession>
<dbReference type="OrthoDB" id="2496787at2759"/>
<dbReference type="OMA" id="YSEGNRY"/>
<evidence type="ECO:0000256" key="1">
    <source>
        <dbReference type="SAM" id="MobiDB-lite"/>
    </source>
</evidence>